<evidence type="ECO:0000313" key="3">
    <source>
        <dbReference type="EMBL" id="QCT01101.1"/>
    </source>
</evidence>
<evidence type="ECO:0000313" key="4">
    <source>
        <dbReference type="Proteomes" id="UP000300879"/>
    </source>
</evidence>
<dbReference type="AlphaFoldDB" id="A0A4P8XIG6"/>
<dbReference type="GO" id="GO:0016787">
    <property type="term" value="F:hydrolase activity"/>
    <property type="evidence" value="ECO:0007669"/>
    <property type="project" value="UniProtKB-KW"/>
</dbReference>
<dbReference type="PANTHER" id="PTHR15822:SF23">
    <property type="entry name" value="ENDONUCLEASE_EXONUCLEASE_PHOSPHATASE FAMILY PROTEIN"/>
    <property type="match status" value="1"/>
</dbReference>
<dbReference type="InterPro" id="IPR005135">
    <property type="entry name" value="Endo/exonuclease/phosphatase"/>
</dbReference>
<dbReference type="Pfam" id="PF03372">
    <property type="entry name" value="Exo_endo_phos"/>
    <property type="match status" value="1"/>
</dbReference>
<keyword evidence="4" id="KW-1185">Reference proteome</keyword>
<sequence>MKLMTLNTHAWQEEAQRDKIRQLAHFIKEQSVELVALQEVNQGMNAPLVETCELELYAPVEEGVPITEDNYAYVLQQELQGLGLSYYWTWVPVHVGFAVYDEGLAVLSRSPIKEAWSHHVSQLRDYESYRTRKILGVRTCPQGEDTWFVNGHYGWWEDEEPFRGQWDQTEERLKPYRDGPLYVMGDFNNVAQIRQEGYDYILQHGWHDLYTLARERDEGFTVLKSIAGWENNKSPLRIDYIISHLPVEVKSHYVVMNGERGTVVSDHFGVLAEVADRQDGSLAHSIEEQ</sequence>
<organism evidence="3 4">
    <name type="scientific">Paenibacillus algicola</name>
    <dbReference type="NCBI Taxonomy" id="2565926"/>
    <lineage>
        <taxon>Bacteria</taxon>
        <taxon>Bacillati</taxon>
        <taxon>Bacillota</taxon>
        <taxon>Bacilli</taxon>
        <taxon>Bacillales</taxon>
        <taxon>Paenibacillaceae</taxon>
        <taxon>Paenibacillus</taxon>
    </lineage>
</organism>
<dbReference type="OrthoDB" id="9812537at2"/>
<feature type="domain" description="Endonuclease/exonuclease/phosphatase" evidence="2">
    <location>
        <begin position="18"/>
        <end position="267"/>
    </location>
</feature>
<protein>
    <recommendedName>
        <fullName evidence="2">Endonuclease/exonuclease/phosphatase domain-containing protein</fullName>
    </recommendedName>
</protein>
<gene>
    <name evidence="3" type="ORF">E6C60_0377</name>
</gene>
<dbReference type="CDD" id="cd09079">
    <property type="entry name" value="RgfB-like"/>
    <property type="match status" value="1"/>
</dbReference>
<dbReference type="EMBL" id="CP040396">
    <property type="protein sequence ID" value="QCT01101.1"/>
    <property type="molecule type" value="Genomic_DNA"/>
</dbReference>
<name>A0A4P8XIG6_9BACL</name>
<keyword evidence="1" id="KW-0378">Hydrolase</keyword>
<dbReference type="Proteomes" id="UP000300879">
    <property type="component" value="Chromosome"/>
</dbReference>
<dbReference type="Gene3D" id="3.60.10.10">
    <property type="entry name" value="Endonuclease/exonuclease/phosphatase"/>
    <property type="match status" value="1"/>
</dbReference>
<dbReference type="KEGG" id="palo:E6C60_0377"/>
<reference evidence="3 4" key="1">
    <citation type="submission" date="2019-05" db="EMBL/GenBank/DDBJ databases">
        <authorList>
            <person name="Chen C."/>
        </authorList>
    </citation>
    <scope>NUCLEOTIDE SEQUENCE [LARGE SCALE GENOMIC DNA]</scope>
    <source>
        <strain evidence="3 4">HB172198</strain>
    </source>
</reference>
<dbReference type="InterPro" id="IPR051547">
    <property type="entry name" value="TDP2-like"/>
</dbReference>
<dbReference type="SUPFAM" id="SSF56219">
    <property type="entry name" value="DNase I-like"/>
    <property type="match status" value="1"/>
</dbReference>
<dbReference type="InterPro" id="IPR036691">
    <property type="entry name" value="Endo/exonu/phosph_ase_sf"/>
</dbReference>
<dbReference type="PANTHER" id="PTHR15822">
    <property type="entry name" value="TRAF AND TNF RECEPTOR-ASSOCIATED PROTEIN"/>
    <property type="match status" value="1"/>
</dbReference>
<accession>A0A4P8XIG6</accession>
<proteinExistence type="predicted"/>
<evidence type="ECO:0000256" key="1">
    <source>
        <dbReference type="ARBA" id="ARBA00022801"/>
    </source>
</evidence>
<evidence type="ECO:0000259" key="2">
    <source>
        <dbReference type="Pfam" id="PF03372"/>
    </source>
</evidence>